<dbReference type="PANTHER" id="PTHR43441">
    <property type="entry name" value="RIBOSOMAL-PROTEIN-SERINE ACETYLTRANSFERASE"/>
    <property type="match status" value="1"/>
</dbReference>
<evidence type="ECO:0000313" key="3">
    <source>
        <dbReference type="Proteomes" id="UP000316096"/>
    </source>
</evidence>
<keyword evidence="2" id="KW-0808">Transferase</keyword>
<evidence type="ECO:0000259" key="1">
    <source>
        <dbReference type="PROSITE" id="PS51186"/>
    </source>
</evidence>
<dbReference type="AlphaFoldDB" id="A0A543CIC6"/>
<dbReference type="OrthoDB" id="9814648at2"/>
<dbReference type="Gene3D" id="3.40.630.30">
    <property type="match status" value="1"/>
</dbReference>
<dbReference type="GO" id="GO:0008999">
    <property type="term" value="F:protein-N-terminal-alanine acetyltransferase activity"/>
    <property type="evidence" value="ECO:0007669"/>
    <property type="project" value="TreeGrafter"/>
</dbReference>
<dbReference type="RefSeq" id="WP_141955659.1">
    <property type="nucleotide sequence ID" value="NZ_VFOZ01000001.1"/>
</dbReference>
<proteinExistence type="predicted"/>
<dbReference type="SUPFAM" id="SSF55729">
    <property type="entry name" value="Acyl-CoA N-acyltransferases (Nat)"/>
    <property type="match status" value="1"/>
</dbReference>
<dbReference type="PROSITE" id="PS51186">
    <property type="entry name" value="GNAT"/>
    <property type="match status" value="1"/>
</dbReference>
<comment type="caution">
    <text evidence="2">The sequence shown here is derived from an EMBL/GenBank/DDBJ whole genome shotgun (WGS) entry which is preliminary data.</text>
</comment>
<reference evidence="2 3" key="1">
    <citation type="submission" date="2019-06" db="EMBL/GenBank/DDBJ databases">
        <title>Sequencing the genomes of 1000 actinobacteria strains.</title>
        <authorList>
            <person name="Klenk H.-P."/>
        </authorList>
    </citation>
    <scope>NUCLEOTIDE SEQUENCE [LARGE SCALE GENOMIC DNA]</scope>
    <source>
        <strain evidence="2 3">DSM 102200</strain>
    </source>
</reference>
<protein>
    <submittedName>
        <fullName evidence="2">RimJ/RimL family protein N-acetyltransferase</fullName>
    </submittedName>
</protein>
<keyword evidence="3" id="KW-1185">Reference proteome</keyword>
<dbReference type="InterPro" id="IPR000182">
    <property type="entry name" value="GNAT_dom"/>
</dbReference>
<dbReference type="GO" id="GO:1990189">
    <property type="term" value="F:protein N-terminal-serine acetyltransferase activity"/>
    <property type="evidence" value="ECO:0007669"/>
    <property type="project" value="TreeGrafter"/>
</dbReference>
<dbReference type="EMBL" id="VFOZ01000001">
    <property type="protein sequence ID" value="TQL96853.1"/>
    <property type="molecule type" value="Genomic_DNA"/>
</dbReference>
<dbReference type="InterPro" id="IPR016181">
    <property type="entry name" value="Acyl_CoA_acyltransferase"/>
</dbReference>
<gene>
    <name evidence="2" type="ORF">FB559_2406</name>
</gene>
<feature type="domain" description="N-acetyltransferase" evidence="1">
    <location>
        <begin position="5"/>
        <end position="164"/>
    </location>
</feature>
<dbReference type="Pfam" id="PF13302">
    <property type="entry name" value="Acetyltransf_3"/>
    <property type="match status" value="1"/>
</dbReference>
<sequence length="173" mass="19455">MGTDLTLRPVREADLAVLERLTQDPDSTGEFAWFGWHDPYRYRRGWAENGLLGDDGGTLIVARGEERLGFVSWTSRRTGRRSYCFVMGIAMLPETRGHGYGTEAHRLLSRYLFAHTTVHRIEADTEVGNVAECRALEKAGFSREGVMRGFGWRDGAWRDGVTYGILRTDPGAV</sequence>
<dbReference type="InterPro" id="IPR051908">
    <property type="entry name" value="Ribosomal_N-acetyltransferase"/>
</dbReference>
<organism evidence="2 3">
    <name type="scientific">Actinoallomurus bryophytorum</name>
    <dbReference type="NCBI Taxonomy" id="1490222"/>
    <lineage>
        <taxon>Bacteria</taxon>
        <taxon>Bacillati</taxon>
        <taxon>Actinomycetota</taxon>
        <taxon>Actinomycetes</taxon>
        <taxon>Streptosporangiales</taxon>
        <taxon>Thermomonosporaceae</taxon>
        <taxon>Actinoallomurus</taxon>
    </lineage>
</organism>
<dbReference type="GO" id="GO:0005737">
    <property type="term" value="C:cytoplasm"/>
    <property type="evidence" value="ECO:0007669"/>
    <property type="project" value="TreeGrafter"/>
</dbReference>
<accession>A0A543CIC6</accession>
<dbReference type="Proteomes" id="UP000316096">
    <property type="component" value="Unassembled WGS sequence"/>
</dbReference>
<dbReference type="PANTHER" id="PTHR43441:SF6">
    <property type="entry name" value="N-ACETYLTRANSFERASE DOMAIN-CONTAINING PROTEIN"/>
    <property type="match status" value="1"/>
</dbReference>
<name>A0A543CIC6_9ACTN</name>
<evidence type="ECO:0000313" key="2">
    <source>
        <dbReference type="EMBL" id="TQL96853.1"/>
    </source>
</evidence>